<dbReference type="InterPro" id="IPR012001">
    <property type="entry name" value="Thiamin_PyroP_enz_TPP-bd_dom"/>
</dbReference>
<dbReference type="GO" id="GO:0009099">
    <property type="term" value="P:L-valine biosynthetic process"/>
    <property type="evidence" value="ECO:0007669"/>
    <property type="project" value="TreeGrafter"/>
</dbReference>
<dbReference type="OrthoDB" id="2867507at2759"/>
<dbReference type="NCBIfam" id="NF006203">
    <property type="entry name" value="PRK08327.1"/>
    <property type="match status" value="1"/>
</dbReference>
<dbReference type="InterPro" id="IPR029061">
    <property type="entry name" value="THDP-binding"/>
</dbReference>
<dbReference type="GO" id="GO:0009097">
    <property type="term" value="P:isoleucine biosynthetic process"/>
    <property type="evidence" value="ECO:0007669"/>
    <property type="project" value="TreeGrafter"/>
</dbReference>
<dbReference type="GO" id="GO:0000287">
    <property type="term" value="F:magnesium ion binding"/>
    <property type="evidence" value="ECO:0007669"/>
    <property type="project" value="InterPro"/>
</dbReference>
<evidence type="ECO:0000256" key="1">
    <source>
        <dbReference type="ARBA" id="ARBA00007812"/>
    </source>
</evidence>
<gene>
    <name evidence="7" type="ORF">JDV02_004662</name>
</gene>
<accession>A0A9Q8QGF0</accession>
<dbReference type="InterPro" id="IPR029035">
    <property type="entry name" value="DHS-like_NAD/FAD-binding_dom"/>
</dbReference>
<dbReference type="Gene3D" id="3.40.50.1220">
    <property type="entry name" value="TPP-binding domain"/>
    <property type="match status" value="1"/>
</dbReference>
<keyword evidence="8" id="KW-1185">Reference proteome</keyword>
<dbReference type="Gene3D" id="3.40.50.970">
    <property type="match status" value="2"/>
</dbReference>
<evidence type="ECO:0000259" key="5">
    <source>
        <dbReference type="Pfam" id="PF02775"/>
    </source>
</evidence>
<dbReference type="EMBL" id="CP086357">
    <property type="protein sequence ID" value="UNI18391.1"/>
    <property type="molecule type" value="Genomic_DNA"/>
</dbReference>
<dbReference type="PANTHER" id="PTHR18968:SF164">
    <property type="entry name" value="PYRUVATE DECARBOXYLASE"/>
    <property type="match status" value="1"/>
</dbReference>
<dbReference type="Proteomes" id="UP000829364">
    <property type="component" value="Chromosome 4"/>
</dbReference>
<evidence type="ECO:0000256" key="2">
    <source>
        <dbReference type="ARBA" id="ARBA00023052"/>
    </source>
</evidence>
<dbReference type="GO" id="GO:0003984">
    <property type="term" value="F:acetolactate synthase activity"/>
    <property type="evidence" value="ECO:0007669"/>
    <property type="project" value="TreeGrafter"/>
</dbReference>
<proteinExistence type="inferred from homology"/>
<dbReference type="GeneID" id="72066614"/>
<dbReference type="GO" id="GO:0050660">
    <property type="term" value="F:flavin adenine dinucleotide binding"/>
    <property type="evidence" value="ECO:0007669"/>
    <property type="project" value="TreeGrafter"/>
</dbReference>
<dbReference type="InterPro" id="IPR045229">
    <property type="entry name" value="TPP_enz"/>
</dbReference>
<comment type="similarity">
    <text evidence="1 3">Belongs to the TPP enzyme family.</text>
</comment>
<dbReference type="SUPFAM" id="SSF52518">
    <property type="entry name" value="Thiamin diphosphate-binding fold (THDP-binding)"/>
    <property type="match status" value="2"/>
</dbReference>
<name>A0A9Q8QGF0_9HYPO</name>
<dbReference type="InterPro" id="IPR011766">
    <property type="entry name" value="TPP_enzyme_TPP-bd"/>
</dbReference>
<sequence length="558" mass="60794">MEALARGTHLTGVNFPEVITCPHEMVAMCMADGFARLTGKPQCVLVHVDVGTQMLGCAMHNASVGRCPVLVFAGLSPFTLEGEMRGSRTEYIHWLQDAPDQKQIVSQFCRFSGEFKSGKNIKQVLNRALQFATSDPKGPAYVVGAREVMEEEIQPYYLEQGDWHAISPIALPPGAPALIASLLAESENPLIIVGYTGRNLATVPELVKLVEALPGVQVLDGLGSDVCFPWSHRAFLGVGIGHHQAIRDADAILVIDCDVPWIPTQCKPRADAKIIHVDVDPLKQNMPLHYIPAFRRYRADSETAIRQINNYVSTHDRFSRLPESEPHKRRWDLLAETHRQRLEQAAKLAEAPSDGSLPPSTSYLCSQLRKTCPRNTIWCLEAVTNAPFIYEQLRVDEPGHLFNCGGGGLGWSGGATIGIKMASDWAAGGPGKGDFVTLIVGDGTYMFGVPSTVYWIARRYKLPTLTIVLSNKGWNAPRNSLTLVHPEGYGSKITNEELNISFSPTPDFSGIGKAASGGNAWAGVVSSVDDIGRLLPEAIQQVQAGVSAILEVRLKGSW</sequence>
<dbReference type="RefSeq" id="XP_047841872.1">
    <property type="nucleotide sequence ID" value="XM_047985893.1"/>
</dbReference>
<dbReference type="KEGG" id="ptkz:JDV02_004662"/>
<dbReference type="GO" id="GO:0005948">
    <property type="term" value="C:acetolactate synthase complex"/>
    <property type="evidence" value="ECO:0007669"/>
    <property type="project" value="TreeGrafter"/>
</dbReference>
<dbReference type="Pfam" id="PF02775">
    <property type="entry name" value="TPP_enzyme_C"/>
    <property type="match status" value="1"/>
</dbReference>
<keyword evidence="2 3" id="KW-0786">Thiamine pyrophosphate</keyword>
<dbReference type="GO" id="GO:0005739">
    <property type="term" value="C:mitochondrion"/>
    <property type="evidence" value="ECO:0007669"/>
    <property type="project" value="TreeGrafter"/>
</dbReference>
<evidence type="ECO:0000259" key="4">
    <source>
        <dbReference type="Pfam" id="PF00205"/>
    </source>
</evidence>
<protein>
    <recommendedName>
        <fullName evidence="9">Pyruvate decarboxylase</fullName>
    </recommendedName>
</protein>
<evidence type="ECO:0008006" key="9">
    <source>
        <dbReference type="Google" id="ProtNLM"/>
    </source>
</evidence>
<evidence type="ECO:0000313" key="7">
    <source>
        <dbReference type="EMBL" id="UNI18391.1"/>
    </source>
</evidence>
<evidence type="ECO:0000259" key="6">
    <source>
        <dbReference type="Pfam" id="PF02776"/>
    </source>
</evidence>
<organism evidence="7 8">
    <name type="scientific">Purpureocillium takamizusanense</name>
    <dbReference type="NCBI Taxonomy" id="2060973"/>
    <lineage>
        <taxon>Eukaryota</taxon>
        <taxon>Fungi</taxon>
        <taxon>Dikarya</taxon>
        <taxon>Ascomycota</taxon>
        <taxon>Pezizomycotina</taxon>
        <taxon>Sordariomycetes</taxon>
        <taxon>Hypocreomycetidae</taxon>
        <taxon>Hypocreales</taxon>
        <taxon>Ophiocordycipitaceae</taxon>
        <taxon>Purpureocillium</taxon>
    </lineage>
</organism>
<feature type="domain" description="Thiamine pyrophosphate enzyme TPP-binding" evidence="5">
    <location>
        <begin position="392"/>
        <end position="543"/>
    </location>
</feature>
<evidence type="ECO:0000313" key="8">
    <source>
        <dbReference type="Proteomes" id="UP000829364"/>
    </source>
</evidence>
<dbReference type="Pfam" id="PF00205">
    <property type="entry name" value="TPP_enzyme_M"/>
    <property type="match status" value="1"/>
</dbReference>
<dbReference type="Pfam" id="PF02776">
    <property type="entry name" value="TPP_enzyme_N"/>
    <property type="match status" value="1"/>
</dbReference>
<dbReference type="GO" id="GO:0030976">
    <property type="term" value="F:thiamine pyrophosphate binding"/>
    <property type="evidence" value="ECO:0007669"/>
    <property type="project" value="InterPro"/>
</dbReference>
<feature type="domain" description="Thiamine pyrophosphate enzyme N-terminal TPP-binding" evidence="6">
    <location>
        <begin position="16"/>
        <end position="104"/>
    </location>
</feature>
<dbReference type="SUPFAM" id="SSF52467">
    <property type="entry name" value="DHS-like NAD/FAD-binding domain"/>
    <property type="match status" value="1"/>
</dbReference>
<dbReference type="CDD" id="cd07035">
    <property type="entry name" value="TPP_PYR_POX_like"/>
    <property type="match status" value="1"/>
</dbReference>
<dbReference type="PANTHER" id="PTHR18968">
    <property type="entry name" value="THIAMINE PYROPHOSPHATE ENZYMES"/>
    <property type="match status" value="1"/>
</dbReference>
<dbReference type="AlphaFoldDB" id="A0A9Q8QGF0"/>
<feature type="domain" description="Thiamine pyrophosphate enzyme central" evidence="4">
    <location>
        <begin position="179"/>
        <end position="282"/>
    </location>
</feature>
<dbReference type="InterPro" id="IPR012000">
    <property type="entry name" value="Thiamin_PyroP_enz_cen_dom"/>
</dbReference>
<reference evidence="7" key="1">
    <citation type="submission" date="2021-11" db="EMBL/GenBank/DDBJ databases">
        <title>Purpureocillium_takamizusanense_genome.</title>
        <authorList>
            <person name="Nguyen N.-H."/>
        </authorList>
    </citation>
    <scope>NUCLEOTIDE SEQUENCE</scope>
    <source>
        <strain evidence="7">PT3</strain>
    </source>
</reference>
<evidence type="ECO:0000256" key="3">
    <source>
        <dbReference type="RuleBase" id="RU362132"/>
    </source>
</evidence>